<sequence length="283" mass="31689">MAALWLLLRPLLSLGLVAGIRTRALVLVLVWSVHVVNEAVIHVSSTPDSQGRLYFIRKLGRTRKLETHRLRQHIGGRMILMLIRRLLMRRPRPIRERRWPLLLGVVVCSKLLESDLLESDLRLSLNLSQSESCHCSSSSHRSRYEMGPFGAVGNGECCTGLQTKAPGLGLASYCLKGLSSLAPPPSRCLLPPWPCNLLDLPASWIVEIWIVVHSDIIFQQDDPTPQQHITEVGVEEGEGAGEGVLVPEWRSCVSWWETPDMTLLQRGVLGNVDRSIWRGGNHR</sequence>
<keyword evidence="2" id="KW-1185">Reference proteome</keyword>
<dbReference type="Proteomes" id="UP000314294">
    <property type="component" value="Unassembled WGS sequence"/>
</dbReference>
<name>A0A4Z2HMK4_9TELE</name>
<evidence type="ECO:0000313" key="2">
    <source>
        <dbReference type="Proteomes" id="UP000314294"/>
    </source>
</evidence>
<proteinExistence type="predicted"/>
<comment type="caution">
    <text evidence="1">The sequence shown here is derived from an EMBL/GenBank/DDBJ whole genome shotgun (WGS) entry which is preliminary data.</text>
</comment>
<protein>
    <submittedName>
        <fullName evidence="1">Uncharacterized protein</fullName>
    </submittedName>
</protein>
<gene>
    <name evidence="1" type="ORF">EYF80_023201</name>
</gene>
<dbReference type="AlphaFoldDB" id="A0A4Z2HMK4"/>
<organism evidence="1 2">
    <name type="scientific">Liparis tanakae</name>
    <name type="common">Tanaka's snailfish</name>
    <dbReference type="NCBI Taxonomy" id="230148"/>
    <lineage>
        <taxon>Eukaryota</taxon>
        <taxon>Metazoa</taxon>
        <taxon>Chordata</taxon>
        <taxon>Craniata</taxon>
        <taxon>Vertebrata</taxon>
        <taxon>Euteleostomi</taxon>
        <taxon>Actinopterygii</taxon>
        <taxon>Neopterygii</taxon>
        <taxon>Teleostei</taxon>
        <taxon>Neoteleostei</taxon>
        <taxon>Acanthomorphata</taxon>
        <taxon>Eupercaria</taxon>
        <taxon>Perciformes</taxon>
        <taxon>Cottioidei</taxon>
        <taxon>Cottales</taxon>
        <taxon>Liparidae</taxon>
        <taxon>Liparis</taxon>
    </lineage>
</organism>
<dbReference type="EMBL" id="SRLO01000217">
    <property type="protein sequence ID" value="TNN66515.1"/>
    <property type="molecule type" value="Genomic_DNA"/>
</dbReference>
<evidence type="ECO:0000313" key="1">
    <source>
        <dbReference type="EMBL" id="TNN66515.1"/>
    </source>
</evidence>
<reference evidence="1 2" key="1">
    <citation type="submission" date="2019-03" db="EMBL/GenBank/DDBJ databases">
        <title>First draft genome of Liparis tanakae, snailfish: a comprehensive survey of snailfish specific genes.</title>
        <authorList>
            <person name="Kim W."/>
            <person name="Song I."/>
            <person name="Jeong J.-H."/>
            <person name="Kim D."/>
            <person name="Kim S."/>
            <person name="Ryu S."/>
            <person name="Song J.Y."/>
            <person name="Lee S.K."/>
        </authorList>
    </citation>
    <scope>NUCLEOTIDE SEQUENCE [LARGE SCALE GENOMIC DNA]</scope>
    <source>
        <tissue evidence="1">Muscle</tissue>
    </source>
</reference>
<accession>A0A4Z2HMK4</accession>